<dbReference type="SUPFAM" id="SSF158457">
    <property type="entry name" value="Orange domain-like"/>
    <property type="match status" value="1"/>
</dbReference>
<dbReference type="SUPFAM" id="SSF47459">
    <property type="entry name" value="HLH, helix-loop-helix DNA-binding domain"/>
    <property type="match status" value="1"/>
</dbReference>
<evidence type="ECO:0000313" key="10">
    <source>
        <dbReference type="EMBL" id="JAI45732.1"/>
    </source>
</evidence>
<dbReference type="GO" id="GO:0005634">
    <property type="term" value="C:nucleus"/>
    <property type="evidence" value="ECO:0007669"/>
    <property type="project" value="UniProtKB-SubCell"/>
</dbReference>
<feature type="domain" description="BHLH" evidence="8">
    <location>
        <begin position="10"/>
        <end position="65"/>
    </location>
</feature>
<evidence type="ECO:0000256" key="7">
    <source>
        <dbReference type="SAM" id="MobiDB-lite"/>
    </source>
</evidence>
<feature type="coiled-coil region" evidence="6">
    <location>
        <begin position="23"/>
        <end position="57"/>
    </location>
</feature>
<protein>
    <submittedName>
        <fullName evidence="10">Enhancer of split m8 protein</fullName>
    </submittedName>
</protein>
<keyword evidence="5" id="KW-0539">Nucleus</keyword>
<reference evidence="10" key="1">
    <citation type="submission" date="2015-06" db="EMBL/GenBank/DDBJ databases">
        <authorList>
            <person name="Hoefler B.C."/>
            <person name="Straight P.D."/>
        </authorList>
    </citation>
    <scope>NUCLEOTIDE SEQUENCE</scope>
</reference>
<evidence type="ECO:0000256" key="1">
    <source>
        <dbReference type="ARBA" id="ARBA00004123"/>
    </source>
</evidence>
<feature type="domain" description="Orange" evidence="9">
    <location>
        <begin position="82"/>
        <end position="115"/>
    </location>
</feature>
<evidence type="ECO:0000256" key="2">
    <source>
        <dbReference type="ARBA" id="ARBA00023015"/>
    </source>
</evidence>
<dbReference type="EMBL" id="GDHF01006582">
    <property type="protein sequence ID" value="JAI45732.1"/>
    <property type="molecule type" value="Transcribed_RNA"/>
</dbReference>
<dbReference type="AlphaFoldDB" id="A0A0K8W3W4"/>
<dbReference type="PROSITE" id="PS51054">
    <property type="entry name" value="ORANGE"/>
    <property type="match status" value="1"/>
</dbReference>
<dbReference type="GO" id="GO:0006355">
    <property type="term" value="P:regulation of DNA-templated transcription"/>
    <property type="evidence" value="ECO:0007669"/>
    <property type="project" value="InterPro"/>
</dbReference>
<evidence type="ECO:0000256" key="5">
    <source>
        <dbReference type="ARBA" id="ARBA00023242"/>
    </source>
</evidence>
<comment type="subcellular location">
    <subcellularLocation>
        <location evidence="1">Nucleus</location>
    </subcellularLocation>
</comment>
<feature type="compositionally biased region" description="Polar residues" evidence="7">
    <location>
        <begin position="178"/>
        <end position="190"/>
    </location>
</feature>
<feature type="region of interest" description="Disordered" evidence="7">
    <location>
        <begin position="166"/>
        <end position="198"/>
    </location>
</feature>
<evidence type="ECO:0000259" key="8">
    <source>
        <dbReference type="PROSITE" id="PS50888"/>
    </source>
</evidence>
<dbReference type="InterPro" id="IPR050370">
    <property type="entry name" value="HES_HEY"/>
</dbReference>
<keyword evidence="3" id="KW-0238">DNA-binding</keyword>
<evidence type="ECO:0000256" key="6">
    <source>
        <dbReference type="SAM" id="Coils"/>
    </source>
</evidence>
<dbReference type="Gene3D" id="4.10.280.10">
    <property type="entry name" value="Helix-loop-helix DNA-binding domain"/>
    <property type="match status" value="1"/>
</dbReference>
<evidence type="ECO:0000256" key="4">
    <source>
        <dbReference type="ARBA" id="ARBA00023163"/>
    </source>
</evidence>
<dbReference type="Pfam" id="PF07527">
    <property type="entry name" value="Hairy_orange"/>
    <property type="match status" value="1"/>
</dbReference>
<keyword evidence="4" id="KW-0804">Transcription</keyword>
<dbReference type="SMART" id="SM00353">
    <property type="entry name" value="HLH"/>
    <property type="match status" value="1"/>
</dbReference>
<keyword evidence="6" id="KW-0175">Coiled coil</keyword>
<dbReference type="PANTHER" id="PTHR10985">
    <property type="entry name" value="BASIC HELIX-LOOP-HELIX TRANSCRIPTION FACTOR, HES-RELATED"/>
    <property type="match status" value="1"/>
</dbReference>
<dbReference type="SMART" id="SM00511">
    <property type="entry name" value="ORANGE"/>
    <property type="match status" value="1"/>
</dbReference>
<evidence type="ECO:0000259" key="9">
    <source>
        <dbReference type="PROSITE" id="PS51054"/>
    </source>
</evidence>
<proteinExistence type="predicted"/>
<accession>A0A0K8W3W4</accession>
<gene>
    <name evidence="10" type="primary">E(spl)</name>
    <name evidence="10" type="ORF">c0_g1_i1</name>
</gene>
<dbReference type="GO" id="GO:0046983">
    <property type="term" value="F:protein dimerization activity"/>
    <property type="evidence" value="ECO:0007669"/>
    <property type="project" value="InterPro"/>
</dbReference>
<dbReference type="InterPro" id="IPR011598">
    <property type="entry name" value="bHLH_dom"/>
</dbReference>
<dbReference type="InterPro" id="IPR036638">
    <property type="entry name" value="HLH_DNA-bd_sf"/>
</dbReference>
<keyword evidence="2" id="KW-0805">Transcription regulation</keyword>
<organism evidence="10">
    <name type="scientific">Bactrocera latifrons</name>
    <name type="common">Malaysian fruit fly</name>
    <name type="synonym">Chaetodacus latifrons</name>
    <dbReference type="NCBI Taxonomy" id="174628"/>
    <lineage>
        <taxon>Eukaryota</taxon>
        <taxon>Metazoa</taxon>
        <taxon>Ecdysozoa</taxon>
        <taxon>Arthropoda</taxon>
        <taxon>Hexapoda</taxon>
        <taxon>Insecta</taxon>
        <taxon>Pterygota</taxon>
        <taxon>Neoptera</taxon>
        <taxon>Endopterygota</taxon>
        <taxon>Diptera</taxon>
        <taxon>Brachycera</taxon>
        <taxon>Muscomorpha</taxon>
        <taxon>Tephritoidea</taxon>
        <taxon>Tephritidae</taxon>
        <taxon>Bactrocera</taxon>
        <taxon>Bactrocera</taxon>
    </lineage>
</organism>
<dbReference type="PROSITE" id="PS50888">
    <property type="entry name" value="BHLH"/>
    <property type="match status" value="1"/>
</dbReference>
<dbReference type="OrthoDB" id="6085656at2759"/>
<dbReference type="GO" id="GO:0003677">
    <property type="term" value="F:DNA binding"/>
    <property type="evidence" value="ECO:0007669"/>
    <property type="project" value="UniProtKB-KW"/>
</dbReference>
<dbReference type="InterPro" id="IPR003650">
    <property type="entry name" value="Orange_dom"/>
</dbReference>
<evidence type="ECO:0000256" key="3">
    <source>
        <dbReference type="ARBA" id="ARBA00023125"/>
    </source>
</evidence>
<name>A0A0K8W3W4_BACLA</name>
<sequence>MAQQSKTQIYLKVKKPLLERQRRARINNCLEALKKLVAELQADEAVLRMDKAELLEQTLVFVRQQCRVKAQQQSAQVHTDSFRNGYMNAVNEVSRVMASTPGMSVQVGKSVMTHLGRSFNRLQQEQQQQEQPQNITVQQQQQVSHQRTNIVTSVQPLRIECAPLSPASSGYHSDCESPITSPVAQQQHTAAESLWRPW</sequence>
<dbReference type="Pfam" id="PF00010">
    <property type="entry name" value="HLH"/>
    <property type="match status" value="1"/>
</dbReference>